<dbReference type="SUPFAM" id="SSF57903">
    <property type="entry name" value="FYVE/PHD zinc finger"/>
    <property type="match status" value="1"/>
</dbReference>
<gene>
    <name evidence="7" type="ORF">CANINC_003818</name>
</gene>
<evidence type="ECO:0000259" key="6">
    <source>
        <dbReference type="PROSITE" id="PS50178"/>
    </source>
</evidence>
<feature type="compositionally biased region" description="Low complexity" evidence="5">
    <location>
        <begin position="77"/>
        <end position="105"/>
    </location>
</feature>
<keyword evidence="8" id="KW-1185">Reference proteome</keyword>
<dbReference type="GO" id="GO:0031901">
    <property type="term" value="C:early endosome membrane"/>
    <property type="evidence" value="ECO:0007669"/>
    <property type="project" value="TreeGrafter"/>
</dbReference>
<dbReference type="InterPro" id="IPR013083">
    <property type="entry name" value="Znf_RING/FYVE/PHD"/>
</dbReference>
<keyword evidence="3" id="KW-0862">Zinc</keyword>
<name>A0A4T0WZ11_9ASCO</name>
<feature type="region of interest" description="Disordered" evidence="5">
    <location>
        <begin position="55"/>
        <end position="129"/>
    </location>
</feature>
<dbReference type="GO" id="GO:0032266">
    <property type="term" value="F:phosphatidylinositol-3-phosphate binding"/>
    <property type="evidence" value="ECO:0007669"/>
    <property type="project" value="UniProtKB-ARBA"/>
</dbReference>
<reference evidence="7 8" key="1">
    <citation type="journal article" date="2019" name="Front. Genet.">
        <title>Whole-Genome Sequencing of the Opportunistic Yeast Pathogen Candida inconspicua Uncovers Its Hybrid Origin.</title>
        <authorList>
            <person name="Mixao V."/>
            <person name="Hansen A.P."/>
            <person name="Saus E."/>
            <person name="Boekhout T."/>
            <person name="Lass-Florl C."/>
            <person name="Gabaldon T."/>
        </authorList>
    </citation>
    <scope>NUCLEOTIDE SEQUENCE [LARGE SCALE GENOMIC DNA]</scope>
    <source>
        <strain evidence="7 8">CBS 180</strain>
    </source>
</reference>
<dbReference type="GO" id="GO:0008270">
    <property type="term" value="F:zinc ion binding"/>
    <property type="evidence" value="ECO:0007669"/>
    <property type="project" value="UniProtKB-KW"/>
</dbReference>
<dbReference type="Proteomes" id="UP000307173">
    <property type="component" value="Unassembled WGS sequence"/>
</dbReference>
<evidence type="ECO:0000256" key="5">
    <source>
        <dbReference type="SAM" id="MobiDB-lite"/>
    </source>
</evidence>
<sequence>MIPRVNRFEVDNKVSNIHTPVETTEEQLPSFTLLQDTPVENSLPDTNSFALVSQGMMKSTDSSNSRKKPLTPSEALNSSDTPNTQSNSSSSSNLSNYSTNSNNTHSSRRFSFKKRPISGTLKNQRKSSQISIISNYPPQICEKINEDTDHSTFYSKYKGILKEKDEMSSIEYDYSEKIRAPRMSLASILSREKMDGFKRQQSAPNLFKTTTTNSTNSISSPLNEVKTAENDLGSYKPASYDLTSKMRNLSVSENDNLFFLQQQNGSDYTYNINQRMKSVVSNNSSNISPTKETLKKNDTFNFPEPIKQIDEPTKLLDNYVPPVLRPIIPTEEDLLENSMSSTEFNPSHSTSSSTQDSEFRSLFSVMYGSSLNPVTSSIYSPDKRKYVNNSQMEPSHSHWKDDNKSTNCDNPSCNSKFSFFKRKHHCRHCGGVFCSNCLQNYANLNLLAHFEKSDDFSLHSNLTRSLITPIKSNDTFTSNKTLKSSHSVNNRFHDSGYSKLCKVCPTCYQQWIHFLISDEEYEGKPSLGDESKDLLNQNRKESISSGGAMAGWNWSSF</sequence>
<evidence type="ECO:0000256" key="1">
    <source>
        <dbReference type="ARBA" id="ARBA00022723"/>
    </source>
</evidence>
<organism evidence="7 8">
    <name type="scientific">Pichia inconspicua</name>
    <dbReference type="NCBI Taxonomy" id="52247"/>
    <lineage>
        <taxon>Eukaryota</taxon>
        <taxon>Fungi</taxon>
        <taxon>Dikarya</taxon>
        <taxon>Ascomycota</taxon>
        <taxon>Saccharomycotina</taxon>
        <taxon>Pichiomycetes</taxon>
        <taxon>Pichiales</taxon>
        <taxon>Pichiaceae</taxon>
        <taxon>Pichia</taxon>
    </lineage>
</organism>
<dbReference type="PROSITE" id="PS50178">
    <property type="entry name" value="ZF_FYVE"/>
    <property type="match status" value="1"/>
</dbReference>
<dbReference type="GO" id="GO:0016197">
    <property type="term" value="P:endosomal transport"/>
    <property type="evidence" value="ECO:0007669"/>
    <property type="project" value="TreeGrafter"/>
</dbReference>
<comment type="caution">
    <text evidence="7">The sequence shown here is derived from an EMBL/GenBank/DDBJ whole genome shotgun (WGS) entry which is preliminary data.</text>
</comment>
<feature type="compositionally biased region" description="Polar residues" evidence="5">
    <location>
        <begin position="120"/>
        <end position="129"/>
    </location>
</feature>
<dbReference type="EMBL" id="SELW01000599">
    <property type="protein sequence ID" value="TID19247.1"/>
    <property type="molecule type" value="Genomic_DNA"/>
</dbReference>
<accession>A0A4T0WZ11</accession>
<dbReference type="PANTHER" id="PTHR46319">
    <property type="entry name" value="ZINC FINGER FYVE DOMAIN-CONTAINING PROTEIN"/>
    <property type="match status" value="1"/>
</dbReference>
<dbReference type="InterPro" id="IPR011011">
    <property type="entry name" value="Znf_FYVE_PHD"/>
</dbReference>
<dbReference type="SMART" id="SM00064">
    <property type="entry name" value="FYVE"/>
    <property type="match status" value="1"/>
</dbReference>
<dbReference type="InterPro" id="IPR000306">
    <property type="entry name" value="Znf_FYVE"/>
</dbReference>
<evidence type="ECO:0000256" key="3">
    <source>
        <dbReference type="ARBA" id="ARBA00022833"/>
    </source>
</evidence>
<feature type="compositionally biased region" description="Basic residues" evidence="5">
    <location>
        <begin position="106"/>
        <end position="116"/>
    </location>
</feature>
<evidence type="ECO:0000256" key="2">
    <source>
        <dbReference type="ARBA" id="ARBA00022771"/>
    </source>
</evidence>
<dbReference type="Gene3D" id="3.30.40.10">
    <property type="entry name" value="Zinc/RING finger domain, C3HC4 (zinc finger)"/>
    <property type="match status" value="1"/>
</dbReference>
<dbReference type="Pfam" id="PF01363">
    <property type="entry name" value="FYVE"/>
    <property type="match status" value="1"/>
</dbReference>
<proteinExistence type="predicted"/>
<dbReference type="OrthoDB" id="10018316at2759"/>
<evidence type="ECO:0000256" key="4">
    <source>
        <dbReference type="PROSITE-ProRule" id="PRU00091"/>
    </source>
</evidence>
<evidence type="ECO:0000313" key="7">
    <source>
        <dbReference type="EMBL" id="TID19247.1"/>
    </source>
</evidence>
<feature type="domain" description="FYVE-type" evidence="6">
    <location>
        <begin position="413"/>
        <end position="512"/>
    </location>
</feature>
<keyword evidence="1" id="KW-0479">Metal-binding</keyword>
<protein>
    <recommendedName>
        <fullName evidence="6">FYVE-type domain-containing protein</fullName>
    </recommendedName>
</protein>
<dbReference type="PANTHER" id="PTHR46319:SF3">
    <property type="entry name" value="ZINC FINGER FYVE DOMAIN-CONTAINING PROTEIN"/>
    <property type="match status" value="1"/>
</dbReference>
<keyword evidence="2 4" id="KW-0863">Zinc-finger</keyword>
<dbReference type="AlphaFoldDB" id="A0A4T0WZ11"/>
<dbReference type="STRING" id="52247.A0A4T0WZ11"/>
<evidence type="ECO:0000313" key="8">
    <source>
        <dbReference type="Proteomes" id="UP000307173"/>
    </source>
</evidence>
<dbReference type="InterPro" id="IPR017455">
    <property type="entry name" value="Znf_FYVE-rel"/>
</dbReference>